<name>A0A9P1KJS2_9CYAN</name>
<proteinExistence type="predicted"/>
<sequence>MPFWAQRHNLFRCLVLSMVQAEHSVSLIMDGWQWSHLVVGSTSRLPFPASILGL</sequence>
<dbReference type="AlphaFoldDB" id="A0A9P1KJS2"/>
<reference evidence="1 2" key="1">
    <citation type="submission" date="2014-02" db="EMBL/GenBank/DDBJ databases">
        <authorList>
            <person name="Genoscope - CEA"/>
        </authorList>
    </citation>
    <scope>NUCLEOTIDE SEQUENCE [LARGE SCALE GENOMIC DNA]</scope>
    <source>
        <strain evidence="1 2">PCC 8005</strain>
    </source>
</reference>
<evidence type="ECO:0000313" key="2">
    <source>
        <dbReference type="Proteomes" id="UP000032946"/>
    </source>
</evidence>
<dbReference type="EMBL" id="FO818640">
    <property type="protein sequence ID" value="CDM96854.1"/>
    <property type="molecule type" value="Genomic_DNA"/>
</dbReference>
<gene>
    <name evidence="1" type="ORF">ARTHRO_41263</name>
</gene>
<organism evidence="1 2">
    <name type="scientific">Limnospira indica PCC 8005</name>
    <dbReference type="NCBI Taxonomy" id="376219"/>
    <lineage>
        <taxon>Bacteria</taxon>
        <taxon>Bacillati</taxon>
        <taxon>Cyanobacteriota</taxon>
        <taxon>Cyanophyceae</taxon>
        <taxon>Oscillatoriophycideae</taxon>
        <taxon>Oscillatoriales</taxon>
        <taxon>Sirenicapillariaceae</taxon>
        <taxon>Limnospira</taxon>
    </lineage>
</organism>
<dbReference type="Proteomes" id="UP000032946">
    <property type="component" value="Chromosome"/>
</dbReference>
<protein>
    <submittedName>
        <fullName evidence="1">Uncharacterized protein</fullName>
    </submittedName>
</protein>
<evidence type="ECO:0000313" key="1">
    <source>
        <dbReference type="EMBL" id="CDM96854.1"/>
    </source>
</evidence>
<accession>A0A9P1KJS2</accession>
<keyword evidence="2" id="KW-1185">Reference proteome</keyword>